<evidence type="ECO:0000259" key="4">
    <source>
        <dbReference type="PROSITE" id="PS50937"/>
    </source>
</evidence>
<dbReference type="SUPFAM" id="SSF46955">
    <property type="entry name" value="Putative DNA-binding domain"/>
    <property type="match status" value="1"/>
</dbReference>
<dbReference type="InterPro" id="IPR009061">
    <property type="entry name" value="DNA-bd_dom_put_sf"/>
</dbReference>
<gene>
    <name evidence="5" type="primary">merR1_2</name>
    <name evidence="5" type="ORF">C1752_02119</name>
</gene>
<dbReference type="PRINTS" id="PR00040">
    <property type="entry name" value="HTHMERR"/>
</dbReference>
<name>A0A2W1JSL7_9CYAN</name>
<dbReference type="PROSITE" id="PS50937">
    <property type="entry name" value="HTH_MERR_2"/>
    <property type="match status" value="1"/>
</dbReference>
<dbReference type="CDD" id="cd04770">
    <property type="entry name" value="HTH_HMRTR"/>
    <property type="match status" value="1"/>
</dbReference>
<keyword evidence="6" id="KW-1185">Reference proteome</keyword>
<keyword evidence="2" id="KW-0238">DNA-binding</keyword>
<evidence type="ECO:0000256" key="3">
    <source>
        <dbReference type="ARBA" id="ARBA00023163"/>
    </source>
</evidence>
<dbReference type="GO" id="GO:0003700">
    <property type="term" value="F:DNA-binding transcription factor activity"/>
    <property type="evidence" value="ECO:0007669"/>
    <property type="project" value="InterPro"/>
</dbReference>
<accession>A0A2W1JSL7</accession>
<evidence type="ECO:0000313" key="5">
    <source>
        <dbReference type="EMBL" id="PZD73632.1"/>
    </source>
</evidence>
<feature type="domain" description="HTH merR-type" evidence="4">
    <location>
        <begin position="1"/>
        <end position="69"/>
    </location>
</feature>
<dbReference type="PANTHER" id="PTHR30204:SF94">
    <property type="entry name" value="HEAVY METAL-DEPENDENT TRANSCRIPTIONAL REGULATOR HI_0293-RELATED"/>
    <property type="match status" value="1"/>
</dbReference>
<proteinExistence type="predicted"/>
<dbReference type="Gene3D" id="1.10.1660.10">
    <property type="match status" value="1"/>
</dbReference>
<keyword evidence="1" id="KW-0805">Transcription regulation</keyword>
<dbReference type="PANTHER" id="PTHR30204">
    <property type="entry name" value="REDOX-CYCLING DRUG-SENSING TRANSCRIPTIONAL ACTIVATOR SOXR"/>
    <property type="match status" value="1"/>
</dbReference>
<dbReference type="InterPro" id="IPR000551">
    <property type="entry name" value="MerR-type_HTH_dom"/>
</dbReference>
<reference evidence="5 6" key="1">
    <citation type="journal article" date="2018" name="Sci. Rep.">
        <title>A novel species of the marine cyanobacterium Acaryochloris with a unique pigment content and lifestyle.</title>
        <authorList>
            <person name="Partensky F."/>
            <person name="Six C."/>
            <person name="Ratin M."/>
            <person name="Garczarek L."/>
            <person name="Vaulot D."/>
            <person name="Probert I."/>
            <person name="Calteau A."/>
            <person name="Gourvil P."/>
            <person name="Marie D."/>
            <person name="Grebert T."/>
            <person name="Bouchier C."/>
            <person name="Le Panse S."/>
            <person name="Gachenot M."/>
            <person name="Rodriguez F."/>
            <person name="Garrido J.L."/>
        </authorList>
    </citation>
    <scope>NUCLEOTIDE SEQUENCE [LARGE SCALE GENOMIC DNA]</scope>
    <source>
        <strain evidence="5 6">RCC1774</strain>
    </source>
</reference>
<keyword evidence="3" id="KW-0804">Transcription</keyword>
<comment type="caution">
    <text evidence="5">The sequence shown here is derived from an EMBL/GenBank/DDBJ whole genome shotgun (WGS) entry which is preliminary data.</text>
</comment>
<dbReference type="Proteomes" id="UP000248857">
    <property type="component" value="Unassembled WGS sequence"/>
</dbReference>
<evidence type="ECO:0000256" key="1">
    <source>
        <dbReference type="ARBA" id="ARBA00023015"/>
    </source>
</evidence>
<evidence type="ECO:0000256" key="2">
    <source>
        <dbReference type="ARBA" id="ARBA00023125"/>
    </source>
</evidence>
<dbReference type="GO" id="GO:0003677">
    <property type="term" value="F:DNA binding"/>
    <property type="evidence" value="ECO:0007669"/>
    <property type="project" value="UniProtKB-KW"/>
</dbReference>
<evidence type="ECO:0000313" key="6">
    <source>
        <dbReference type="Proteomes" id="UP000248857"/>
    </source>
</evidence>
<dbReference type="Pfam" id="PF13411">
    <property type="entry name" value="MerR_1"/>
    <property type="match status" value="1"/>
</dbReference>
<dbReference type="OrthoDB" id="9780708at2"/>
<dbReference type="RefSeq" id="WP_110986080.1">
    <property type="nucleotide sequence ID" value="NZ_CAWNWM010000005.1"/>
</dbReference>
<dbReference type="AlphaFoldDB" id="A0A2W1JSL7"/>
<dbReference type="InterPro" id="IPR047057">
    <property type="entry name" value="MerR_fam"/>
</dbReference>
<dbReference type="EMBL" id="PQWO01000005">
    <property type="protein sequence ID" value="PZD73632.1"/>
    <property type="molecule type" value="Genomic_DNA"/>
</dbReference>
<dbReference type="SMART" id="SM00422">
    <property type="entry name" value="HTH_MERR"/>
    <property type="match status" value="1"/>
</dbReference>
<protein>
    <submittedName>
        <fullName evidence="5">Mercuric resistance operon regulatory protein</fullName>
    </submittedName>
</protein>
<sequence length="132" mass="15100">MRVSEVARQFDLNAQTLYFYERIGLIPSPSRNASGYRIFAEQDIERLSLIERAKALGLTLDEIKEILQLQEGQGLTCGEVHQRLLKKLQQIETTIAQLQKLREELLPLVQRCETAISQQQIATDCGIFQPDE</sequence>
<organism evidence="5 6">
    <name type="scientific">Acaryochloris thomasi RCC1774</name>
    <dbReference type="NCBI Taxonomy" id="1764569"/>
    <lineage>
        <taxon>Bacteria</taxon>
        <taxon>Bacillati</taxon>
        <taxon>Cyanobacteriota</taxon>
        <taxon>Cyanophyceae</taxon>
        <taxon>Acaryochloridales</taxon>
        <taxon>Acaryochloridaceae</taxon>
        <taxon>Acaryochloris</taxon>
        <taxon>Acaryochloris thomasi</taxon>
    </lineage>
</organism>